<feature type="compositionally biased region" description="Polar residues" evidence="1">
    <location>
        <begin position="86"/>
        <end position="106"/>
    </location>
</feature>
<keyword evidence="4" id="KW-1185">Reference proteome</keyword>
<organism evidence="3 4">
    <name type="scientific">Elsinoe batatas</name>
    <dbReference type="NCBI Taxonomy" id="2601811"/>
    <lineage>
        <taxon>Eukaryota</taxon>
        <taxon>Fungi</taxon>
        <taxon>Dikarya</taxon>
        <taxon>Ascomycota</taxon>
        <taxon>Pezizomycotina</taxon>
        <taxon>Dothideomycetes</taxon>
        <taxon>Dothideomycetidae</taxon>
        <taxon>Myriangiales</taxon>
        <taxon>Elsinoaceae</taxon>
        <taxon>Elsinoe</taxon>
    </lineage>
</organism>
<sequence length="154" mass="15587">MIGIHSILTITLLLVCTILAAPSGKVQYNAKYTSVIGSSRKDNSSWEPSRHKMDPAKQSAVLQNCAAWTNGICTAHMGKGNTLQVTDTRNTYPTKGAASQANQQHRSAIDAGYLAQQQAAAGPAAPAPAQAPAPAHGGSAPGGSAPGGSASGNP</sequence>
<comment type="caution">
    <text evidence="3">The sequence shown here is derived from an EMBL/GenBank/DDBJ whole genome shotgun (WGS) entry which is preliminary data.</text>
</comment>
<feature type="compositionally biased region" description="Basic and acidic residues" evidence="1">
    <location>
        <begin position="39"/>
        <end position="55"/>
    </location>
</feature>
<name>A0A8K0LB16_9PEZI</name>
<feature type="region of interest" description="Disordered" evidence="1">
    <location>
        <begin position="38"/>
        <end position="57"/>
    </location>
</feature>
<protein>
    <submittedName>
        <fullName evidence="3">Uncharacterized protein</fullName>
    </submittedName>
</protein>
<feature type="compositionally biased region" description="Low complexity" evidence="1">
    <location>
        <begin position="115"/>
        <end position="124"/>
    </location>
</feature>
<evidence type="ECO:0000256" key="1">
    <source>
        <dbReference type="SAM" id="MobiDB-lite"/>
    </source>
</evidence>
<gene>
    <name evidence="3" type="ORF">KVT40_000478</name>
</gene>
<evidence type="ECO:0000256" key="2">
    <source>
        <dbReference type="SAM" id="SignalP"/>
    </source>
</evidence>
<dbReference type="OrthoDB" id="3919764at2759"/>
<dbReference type="AlphaFoldDB" id="A0A8K0LB16"/>
<evidence type="ECO:0000313" key="3">
    <source>
        <dbReference type="EMBL" id="KAG8631338.1"/>
    </source>
</evidence>
<feature type="chain" id="PRO_5035425735" evidence="2">
    <location>
        <begin position="21"/>
        <end position="154"/>
    </location>
</feature>
<keyword evidence="2" id="KW-0732">Signal</keyword>
<feature type="compositionally biased region" description="Gly residues" evidence="1">
    <location>
        <begin position="139"/>
        <end position="154"/>
    </location>
</feature>
<feature type="signal peptide" evidence="2">
    <location>
        <begin position="1"/>
        <end position="20"/>
    </location>
</feature>
<evidence type="ECO:0000313" key="4">
    <source>
        <dbReference type="Proteomes" id="UP000809789"/>
    </source>
</evidence>
<accession>A0A8K0LB16</accession>
<reference evidence="3" key="1">
    <citation type="submission" date="2021-07" db="EMBL/GenBank/DDBJ databases">
        <title>Elsinoe batatas strain:CRI-CJ2 Genome sequencing and assembly.</title>
        <authorList>
            <person name="Huang L."/>
        </authorList>
    </citation>
    <scope>NUCLEOTIDE SEQUENCE</scope>
    <source>
        <strain evidence="3">CRI-CJ2</strain>
    </source>
</reference>
<feature type="region of interest" description="Disordered" evidence="1">
    <location>
        <begin position="86"/>
        <end position="154"/>
    </location>
</feature>
<dbReference type="Proteomes" id="UP000809789">
    <property type="component" value="Unassembled WGS sequence"/>
</dbReference>
<dbReference type="EMBL" id="JAESVG020000001">
    <property type="protein sequence ID" value="KAG8631338.1"/>
    <property type="molecule type" value="Genomic_DNA"/>
</dbReference>
<proteinExistence type="predicted"/>